<proteinExistence type="inferred from homology"/>
<evidence type="ECO:0000313" key="8">
    <source>
        <dbReference type="EMBL" id="RDE19490.1"/>
    </source>
</evidence>
<dbReference type="AlphaFoldDB" id="A0A369WBU8"/>
<feature type="transmembrane region" description="Helical" evidence="6">
    <location>
        <begin position="213"/>
        <end position="233"/>
    </location>
</feature>
<dbReference type="InterPro" id="IPR050638">
    <property type="entry name" value="AA-Vitamin_Transporters"/>
</dbReference>
<dbReference type="OrthoDB" id="2352272at2"/>
<dbReference type="InterPro" id="IPR037185">
    <property type="entry name" value="EmrE-like"/>
</dbReference>
<comment type="subcellular location">
    <subcellularLocation>
        <location evidence="1">Membrane</location>
        <topology evidence="1">Multi-pass membrane protein</topology>
    </subcellularLocation>
</comment>
<reference evidence="8 9" key="1">
    <citation type="submission" date="2018-07" db="EMBL/GenBank/DDBJ databases">
        <title>Motiliproteus coralliicola sp. nov., a bacterium isolated from Coral.</title>
        <authorList>
            <person name="Wang G."/>
        </authorList>
    </citation>
    <scope>NUCLEOTIDE SEQUENCE [LARGE SCALE GENOMIC DNA]</scope>
    <source>
        <strain evidence="8 9">C34</strain>
    </source>
</reference>
<comment type="similarity">
    <text evidence="2">Belongs to the EamA transporter family.</text>
</comment>
<name>A0A369WBU8_9GAMM</name>
<dbReference type="SUPFAM" id="SSF103481">
    <property type="entry name" value="Multidrug resistance efflux transporter EmrE"/>
    <property type="match status" value="2"/>
</dbReference>
<keyword evidence="9" id="KW-1185">Reference proteome</keyword>
<organism evidence="8 9">
    <name type="scientific">Motiliproteus coralliicola</name>
    <dbReference type="NCBI Taxonomy" id="2283196"/>
    <lineage>
        <taxon>Bacteria</taxon>
        <taxon>Pseudomonadati</taxon>
        <taxon>Pseudomonadota</taxon>
        <taxon>Gammaproteobacteria</taxon>
        <taxon>Oceanospirillales</taxon>
        <taxon>Oceanospirillaceae</taxon>
        <taxon>Motiliproteus</taxon>
    </lineage>
</organism>
<accession>A0A369WBU8</accession>
<feature type="transmembrane region" description="Helical" evidence="6">
    <location>
        <begin position="182"/>
        <end position="201"/>
    </location>
</feature>
<feature type="transmembrane region" description="Helical" evidence="6">
    <location>
        <begin position="30"/>
        <end position="51"/>
    </location>
</feature>
<evidence type="ECO:0000256" key="4">
    <source>
        <dbReference type="ARBA" id="ARBA00022989"/>
    </source>
</evidence>
<dbReference type="PANTHER" id="PTHR32322">
    <property type="entry name" value="INNER MEMBRANE TRANSPORTER"/>
    <property type="match status" value="1"/>
</dbReference>
<feature type="domain" description="EamA" evidence="7">
    <location>
        <begin position="151"/>
        <end position="286"/>
    </location>
</feature>
<dbReference type="Proteomes" id="UP000253769">
    <property type="component" value="Unassembled WGS sequence"/>
</dbReference>
<feature type="domain" description="EamA" evidence="7">
    <location>
        <begin position="4"/>
        <end position="135"/>
    </location>
</feature>
<dbReference type="Pfam" id="PF00892">
    <property type="entry name" value="EamA"/>
    <property type="match status" value="2"/>
</dbReference>
<feature type="transmembrane region" description="Helical" evidence="6">
    <location>
        <begin position="120"/>
        <end position="138"/>
    </location>
</feature>
<gene>
    <name evidence="8" type="ORF">DV711_11400</name>
</gene>
<evidence type="ECO:0000313" key="9">
    <source>
        <dbReference type="Proteomes" id="UP000253769"/>
    </source>
</evidence>
<keyword evidence="3 6" id="KW-0812">Transmembrane</keyword>
<evidence type="ECO:0000259" key="7">
    <source>
        <dbReference type="Pfam" id="PF00892"/>
    </source>
</evidence>
<evidence type="ECO:0000256" key="6">
    <source>
        <dbReference type="SAM" id="Phobius"/>
    </source>
</evidence>
<keyword evidence="4 6" id="KW-1133">Transmembrane helix</keyword>
<feature type="transmembrane region" description="Helical" evidence="6">
    <location>
        <begin position="92"/>
        <end position="113"/>
    </location>
</feature>
<dbReference type="PANTHER" id="PTHR32322:SF2">
    <property type="entry name" value="EAMA DOMAIN-CONTAINING PROTEIN"/>
    <property type="match status" value="1"/>
</dbReference>
<evidence type="ECO:0000256" key="5">
    <source>
        <dbReference type="ARBA" id="ARBA00023136"/>
    </source>
</evidence>
<feature type="transmembrane region" description="Helical" evidence="6">
    <location>
        <begin position="271"/>
        <end position="288"/>
    </location>
</feature>
<protein>
    <submittedName>
        <fullName evidence="8">EamA family transporter</fullName>
    </submittedName>
</protein>
<dbReference type="GO" id="GO:0016020">
    <property type="term" value="C:membrane"/>
    <property type="evidence" value="ECO:0007669"/>
    <property type="project" value="UniProtKB-SubCell"/>
</dbReference>
<feature type="transmembrane region" description="Helical" evidence="6">
    <location>
        <begin position="245"/>
        <end position="265"/>
    </location>
</feature>
<evidence type="ECO:0000256" key="1">
    <source>
        <dbReference type="ARBA" id="ARBA00004141"/>
    </source>
</evidence>
<dbReference type="EMBL" id="QQOH01000003">
    <property type="protein sequence ID" value="RDE19490.1"/>
    <property type="molecule type" value="Genomic_DNA"/>
</dbReference>
<evidence type="ECO:0000256" key="2">
    <source>
        <dbReference type="ARBA" id="ARBA00007362"/>
    </source>
</evidence>
<sequence length="304" mass="33430">MNSITLYLTTVMIWGSTFYAIKFQLGMVDPLVSVAYRFLLAGLLLLAFCRLTGMRLSFSRREHLFMLLQGLCLFGINYWLMYQSTAHLTSGLIALTFSTIVMMNIVNGALFLGQPVRKEVVIGGLLGLLGIMLVFQPAEGSFDFSGPQFQALLIVLLGTYCASLGNICSARNQRSQLPVIQTNAFGMSYGGLAMLVIALLSDKPLVFDTGLPYLASLAYLTLFGSIVAFGCYLTLVGRIGADRAAYATLIFPIVALQISTWLEGYQWSPEGLVGIALVLLGNLIILVSPQQLRQWHRRWLARSC</sequence>
<feature type="transmembrane region" description="Helical" evidence="6">
    <location>
        <begin position="150"/>
        <end position="170"/>
    </location>
</feature>
<keyword evidence="5 6" id="KW-0472">Membrane</keyword>
<dbReference type="InterPro" id="IPR000620">
    <property type="entry name" value="EamA_dom"/>
</dbReference>
<comment type="caution">
    <text evidence="8">The sequence shown here is derived from an EMBL/GenBank/DDBJ whole genome shotgun (WGS) entry which is preliminary data.</text>
</comment>
<dbReference type="RefSeq" id="WP_114695835.1">
    <property type="nucleotide sequence ID" value="NZ_QQOH01000003.1"/>
</dbReference>
<feature type="transmembrane region" description="Helical" evidence="6">
    <location>
        <begin position="63"/>
        <end position="80"/>
    </location>
</feature>
<evidence type="ECO:0000256" key="3">
    <source>
        <dbReference type="ARBA" id="ARBA00022692"/>
    </source>
</evidence>